<evidence type="ECO:0000256" key="1">
    <source>
        <dbReference type="SAM" id="Phobius"/>
    </source>
</evidence>
<keyword evidence="3" id="KW-1185">Reference proteome</keyword>
<protein>
    <submittedName>
        <fullName evidence="2">Uncharacterized protein</fullName>
    </submittedName>
</protein>
<organism evidence="2 3">
    <name type="scientific">Goodea atripinnis</name>
    <dbReference type="NCBI Taxonomy" id="208336"/>
    <lineage>
        <taxon>Eukaryota</taxon>
        <taxon>Metazoa</taxon>
        <taxon>Chordata</taxon>
        <taxon>Craniata</taxon>
        <taxon>Vertebrata</taxon>
        <taxon>Euteleostomi</taxon>
        <taxon>Actinopterygii</taxon>
        <taxon>Neopterygii</taxon>
        <taxon>Teleostei</taxon>
        <taxon>Neoteleostei</taxon>
        <taxon>Acanthomorphata</taxon>
        <taxon>Ovalentaria</taxon>
        <taxon>Atherinomorphae</taxon>
        <taxon>Cyprinodontiformes</taxon>
        <taxon>Goodeidae</taxon>
        <taxon>Goodea</taxon>
    </lineage>
</organism>
<comment type="caution">
    <text evidence="2">The sequence shown here is derived from an EMBL/GenBank/DDBJ whole genome shotgun (WGS) entry which is preliminary data.</text>
</comment>
<gene>
    <name evidence="2" type="ORF">GOODEAATRI_005003</name>
</gene>
<proteinExistence type="predicted"/>
<keyword evidence="1" id="KW-0812">Transmembrane</keyword>
<keyword evidence="1" id="KW-0472">Membrane</keyword>
<evidence type="ECO:0000313" key="2">
    <source>
        <dbReference type="EMBL" id="MEQ2180796.1"/>
    </source>
</evidence>
<evidence type="ECO:0000313" key="3">
    <source>
        <dbReference type="Proteomes" id="UP001476798"/>
    </source>
</evidence>
<sequence length="81" mass="8715">MSNTPCCRLGSVLGKMRAASLLTGMAGYVNSASTISLLKTTGRALQEGAGYLLFSSLFPGWYLLLSWPVVSPASYECVRRH</sequence>
<dbReference type="EMBL" id="JAHRIO010070186">
    <property type="protein sequence ID" value="MEQ2180796.1"/>
    <property type="molecule type" value="Genomic_DNA"/>
</dbReference>
<dbReference type="Proteomes" id="UP001476798">
    <property type="component" value="Unassembled WGS sequence"/>
</dbReference>
<accession>A0ABV0PBE7</accession>
<feature type="transmembrane region" description="Helical" evidence="1">
    <location>
        <begin position="50"/>
        <end position="70"/>
    </location>
</feature>
<name>A0ABV0PBE7_9TELE</name>
<feature type="transmembrane region" description="Helical" evidence="1">
    <location>
        <begin position="18"/>
        <end position="38"/>
    </location>
</feature>
<keyword evidence="1" id="KW-1133">Transmembrane helix</keyword>
<reference evidence="2 3" key="1">
    <citation type="submission" date="2021-06" db="EMBL/GenBank/DDBJ databases">
        <authorList>
            <person name="Palmer J.M."/>
        </authorList>
    </citation>
    <scope>NUCLEOTIDE SEQUENCE [LARGE SCALE GENOMIC DNA]</scope>
    <source>
        <strain evidence="2 3">GA_2019</strain>
        <tissue evidence="2">Muscle</tissue>
    </source>
</reference>